<dbReference type="InterPro" id="IPR032710">
    <property type="entry name" value="NTF2-like_dom_sf"/>
</dbReference>
<reference evidence="2 3" key="1">
    <citation type="submission" date="2015-10" db="EMBL/GenBank/DDBJ databases">
        <title>Draft genome sequence of Streptomyces canus DSM 40017, type strain for the species Streptomyces canus.</title>
        <authorList>
            <person name="Ruckert C."/>
            <person name="Winkler A."/>
            <person name="Kalinowski J."/>
            <person name="Kampfer P."/>
            <person name="Glaeser S."/>
        </authorList>
    </citation>
    <scope>NUCLEOTIDE SEQUENCE [LARGE SCALE GENOMIC DNA]</scope>
    <source>
        <strain evidence="2 3">DSM 40017</strain>
    </source>
</reference>
<name>A0A101RM34_9ACTN</name>
<organism evidence="2 3">
    <name type="scientific">Streptomyces canus</name>
    <dbReference type="NCBI Taxonomy" id="58343"/>
    <lineage>
        <taxon>Bacteria</taxon>
        <taxon>Bacillati</taxon>
        <taxon>Actinomycetota</taxon>
        <taxon>Actinomycetes</taxon>
        <taxon>Kitasatosporales</taxon>
        <taxon>Streptomycetaceae</taxon>
        <taxon>Streptomyces</taxon>
        <taxon>Streptomyces aurantiacus group</taxon>
    </lineage>
</organism>
<sequence length="134" mass="15039">MTTTSNATTDAVQAIEQAEAAWLVALVEGEEALIPLMLEDSRVVHGPVGMVDDRETWARFHVARRRSVSAKATELEITVRGNTAITTCFHDMYTVLDENLPPFPMQETVTKVWEETAEGWRLAHMVMGRRFPPV</sequence>
<dbReference type="SUPFAM" id="SSF54427">
    <property type="entry name" value="NTF2-like"/>
    <property type="match status" value="1"/>
</dbReference>
<dbReference type="EMBL" id="LMWU01000065">
    <property type="protein sequence ID" value="KUN58000.1"/>
    <property type="molecule type" value="Genomic_DNA"/>
</dbReference>
<dbReference type="RefSeq" id="WP_059211012.1">
    <property type="nucleotide sequence ID" value="NZ_KQ948677.1"/>
</dbReference>
<feature type="domain" description="DUF4440" evidence="1">
    <location>
        <begin position="15"/>
        <end position="122"/>
    </location>
</feature>
<dbReference type="AlphaFoldDB" id="A0A101RM34"/>
<evidence type="ECO:0000313" key="2">
    <source>
        <dbReference type="EMBL" id="KUN58000.1"/>
    </source>
</evidence>
<evidence type="ECO:0000313" key="3">
    <source>
        <dbReference type="Proteomes" id="UP000053669"/>
    </source>
</evidence>
<proteinExistence type="predicted"/>
<dbReference type="STRING" id="58343.AQJ46_44200"/>
<accession>A0A101RM34</accession>
<dbReference type="Proteomes" id="UP000053669">
    <property type="component" value="Unassembled WGS sequence"/>
</dbReference>
<dbReference type="Gene3D" id="3.10.450.50">
    <property type="match status" value="1"/>
</dbReference>
<dbReference type="Pfam" id="PF14534">
    <property type="entry name" value="DUF4440"/>
    <property type="match status" value="1"/>
</dbReference>
<protein>
    <recommendedName>
        <fullName evidence="1">DUF4440 domain-containing protein</fullName>
    </recommendedName>
</protein>
<evidence type="ECO:0000259" key="1">
    <source>
        <dbReference type="Pfam" id="PF14534"/>
    </source>
</evidence>
<comment type="caution">
    <text evidence="2">The sequence shown here is derived from an EMBL/GenBank/DDBJ whole genome shotgun (WGS) entry which is preliminary data.</text>
</comment>
<dbReference type="InterPro" id="IPR027843">
    <property type="entry name" value="DUF4440"/>
</dbReference>
<gene>
    <name evidence="2" type="ORF">AQJ46_44200</name>
</gene>